<dbReference type="SMART" id="SM00530">
    <property type="entry name" value="HTH_XRE"/>
    <property type="match status" value="1"/>
</dbReference>
<reference evidence="2 3" key="1">
    <citation type="submission" date="2018-01" db="EMBL/GenBank/DDBJ databases">
        <title>Whole genome sequencing of Histamine producing bacteria.</title>
        <authorList>
            <person name="Butler K."/>
        </authorList>
    </citation>
    <scope>NUCLEOTIDE SEQUENCE [LARGE SCALE GENOMIC DNA]</scope>
    <source>
        <strain evidence="2 3">DSM 24669</strain>
    </source>
</reference>
<dbReference type="RefSeq" id="WP_048898049.1">
    <property type="nucleotide sequence ID" value="NZ_PYLZ01000006.1"/>
</dbReference>
<dbReference type="Pfam" id="PF01381">
    <property type="entry name" value="HTH_3"/>
    <property type="match status" value="1"/>
</dbReference>
<feature type="domain" description="HTH cro/C1-type" evidence="1">
    <location>
        <begin position="15"/>
        <end position="74"/>
    </location>
</feature>
<dbReference type="CDD" id="cd00093">
    <property type="entry name" value="HTH_XRE"/>
    <property type="match status" value="1"/>
</dbReference>
<dbReference type="OrthoDB" id="5896270at2"/>
<evidence type="ECO:0000313" key="3">
    <source>
        <dbReference type="Proteomes" id="UP000240481"/>
    </source>
</evidence>
<dbReference type="AlphaFoldDB" id="A0A0J8VD44"/>
<protein>
    <submittedName>
        <fullName evidence="2">XRE family transcriptional regulator</fullName>
    </submittedName>
</protein>
<keyword evidence="3" id="KW-1185">Reference proteome</keyword>
<dbReference type="InterPro" id="IPR001387">
    <property type="entry name" value="Cro/C1-type_HTH"/>
</dbReference>
<gene>
    <name evidence="2" type="ORF">C9I94_12670</name>
</gene>
<dbReference type="EMBL" id="PYLZ01000006">
    <property type="protein sequence ID" value="PSW24182.1"/>
    <property type="molecule type" value="Genomic_DNA"/>
</dbReference>
<proteinExistence type="predicted"/>
<dbReference type="Gene3D" id="1.10.260.40">
    <property type="entry name" value="lambda repressor-like DNA-binding domains"/>
    <property type="match status" value="1"/>
</dbReference>
<sequence length="76" mass="8759">MFVSKIEKNITGNQIRNIRLSKQLSQQDVERMCSLKGFDMTRSKLAKVESGMVRVTDEMLKNLADVLNVGVEEFFY</sequence>
<organism evidence="2 3">
    <name type="scientific">Photobacterium swingsii</name>
    <dbReference type="NCBI Taxonomy" id="680026"/>
    <lineage>
        <taxon>Bacteria</taxon>
        <taxon>Pseudomonadati</taxon>
        <taxon>Pseudomonadota</taxon>
        <taxon>Gammaproteobacteria</taxon>
        <taxon>Vibrionales</taxon>
        <taxon>Vibrionaceae</taxon>
        <taxon>Photobacterium</taxon>
    </lineage>
</organism>
<dbReference type="GO" id="GO:0003677">
    <property type="term" value="F:DNA binding"/>
    <property type="evidence" value="ECO:0007669"/>
    <property type="project" value="InterPro"/>
</dbReference>
<dbReference type="SUPFAM" id="SSF47413">
    <property type="entry name" value="lambda repressor-like DNA-binding domains"/>
    <property type="match status" value="1"/>
</dbReference>
<evidence type="ECO:0000313" key="2">
    <source>
        <dbReference type="EMBL" id="PSW24182.1"/>
    </source>
</evidence>
<comment type="caution">
    <text evidence="2">The sequence shown here is derived from an EMBL/GenBank/DDBJ whole genome shotgun (WGS) entry which is preliminary data.</text>
</comment>
<dbReference type="STRING" id="680026.AB733_06610"/>
<dbReference type="Proteomes" id="UP000240481">
    <property type="component" value="Unassembled WGS sequence"/>
</dbReference>
<dbReference type="PROSITE" id="PS50943">
    <property type="entry name" value="HTH_CROC1"/>
    <property type="match status" value="1"/>
</dbReference>
<dbReference type="InterPro" id="IPR010982">
    <property type="entry name" value="Lambda_DNA-bd_dom_sf"/>
</dbReference>
<accession>A0A0J8VD44</accession>
<evidence type="ECO:0000259" key="1">
    <source>
        <dbReference type="PROSITE" id="PS50943"/>
    </source>
</evidence>
<name>A0A0J8VD44_9GAMM</name>